<dbReference type="PANTHER" id="PTHR37981">
    <property type="entry name" value="LIPASE 2"/>
    <property type="match status" value="1"/>
</dbReference>
<evidence type="ECO:0000256" key="2">
    <source>
        <dbReference type="SAM" id="MobiDB-lite"/>
    </source>
</evidence>
<comment type="caution">
    <text evidence="5">The sequence shown here is derived from an EMBL/GenBank/DDBJ whole genome shotgun (WGS) entry which is preliminary data.</text>
</comment>
<feature type="chain" id="PRO_5005850083" evidence="3">
    <location>
        <begin position="38"/>
        <end position="1367"/>
    </location>
</feature>
<name>A0A0N0GZA5_9ACTN</name>
<proteinExistence type="predicted"/>
<feature type="disulfide bond" evidence="1">
    <location>
        <begin position="1250"/>
        <end position="1309"/>
    </location>
</feature>
<dbReference type="InterPro" id="IPR033803">
    <property type="entry name" value="CBD-like_Golvesin-Xly"/>
</dbReference>
<keyword evidence="1" id="KW-1015">Disulfide bond</keyword>
<feature type="region of interest" description="Disordered" evidence="2">
    <location>
        <begin position="36"/>
        <end position="61"/>
    </location>
</feature>
<feature type="signal peptide" evidence="3">
    <location>
        <begin position="1"/>
        <end position="37"/>
    </location>
</feature>
<dbReference type="PANTHER" id="PTHR37981:SF1">
    <property type="entry name" value="SGNH HYDROLASE-TYPE ESTERASE DOMAIN-CONTAINING PROTEIN"/>
    <property type="match status" value="1"/>
</dbReference>
<protein>
    <submittedName>
        <fullName evidence="5">NocE</fullName>
    </submittedName>
</protein>
<evidence type="ECO:0000313" key="5">
    <source>
        <dbReference type="EMBL" id="KPC62581.1"/>
    </source>
</evidence>
<dbReference type="Gene3D" id="3.40.50.1110">
    <property type="entry name" value="SGNH hydrolase"/>
    <property type="match status" value="1"/>
</dbReference>
<gene>
    <name evidence="5" type="ORF">ADL29_18530</name>
</gene>
<dbReference type="CDD" id="cd01823">
    <property type="entry name" value="SEST_like"/>
    <property type="match status" value="1"/>
</dbReference>
<feature type="region of interest" description="Disordered" evidence="2">
    <location>
        <begin position="395"/>
        <end position="456"/>
    </location>
</feature>
<dbReference type="EMBL" id="LGKG01000138">
    <property type="protein sequence ID" value="KPC62581.1"/>
    <property type="molecule type" value="Genomic_DNA"/>
</dbReference>
<dbReference type="InterPro" id="IPR036514">
    <property type="entry name" value="SGNH_hydro_sf"/>
</dbReference>
<dbReference type="GO" id="GO:0019433">
    <property type="term" value="P:triglyceride catabolic process"/>
    <property type="evidence" value="ECO:0007669"/>
    <property type="project" value="TreeGrafter"/>
</dbReference>
<dbReference type="SUPFAM" id="SSF52266">
    <property type="entry name" value="SGNH hydrolase"/>
    <property type="match status" value="1"/>
</dbReference>
<dbReference type="InterPro" id="IPR037460">
    <property type="entry name" value="SEST-like"/>
</dbReference>
<feature type="disulfide bond" evidence="1">
    <location>
        <begin position="1078"/>
        <end position="1116"/>
    </location>
</feature>
<reference evidence="6" key="1">
    <citation type="submission" date="2015-07" db="EMBL/GenBank/DDBJ databases">
        <authorList>
            <person name="Ju K.-S."/>
            <person name="Doroghazi J.R."/>
            <person name="Metcalf W.W."/>
        </authorList>
    </citation>
    <scope>NUCLEOTIDE SEQUENCE [LARGE SCALE GENOMIC DNA]</scope>
    <source>
        <strain evidence="6">NRRL ISP-5002</strain>
    </source>
</reference>
<sequence>MPRSAVKRLRRQTAVHLCTALAFGATLIPLSSLQAEASDTPPKGAAQWQQPKTQDVDKPSAIDAEDRARILGKNYASSKDTAFTTSGDGTGFHLLTANARDGYAWKTVATLSEDGFDTDAWIGNACVTGSGKYAAVAYAPRTFTNKPELMVRGAFTAVVNLATGKVTKLPYQATLAYFSPGCGTGDSAVFSQLSHDGDKKQQTRLITVNAATGKTAQPVTYPGQVTSAIPTRHGIIAAHGKELVKAAGGKLTTLAVGNNSPFQIKTDSDSGVTYIDRTADTVKKNSISSAQHLTSAQITKGRSTPVTLASGKLSAWDLDASASGTVVITGKATTKTALPKTVKNPGKIAMGARISTHAQAAVTTAWADGKDSRIRPEEALSERTARTTLHVLASGRTVTLDAHPDASRQDANGTGPSPTLPGRKKATGPSTQTARTQALAAGSPTNPVEDDRTCSVPRNDFKKQAFQPTPRQVEWAVDQAVVGKLNITRSANWKNTGMGSYSPQGLFPGFVLSGDPNHKLDPEDADGNDHWHIPAQILLGITAQESNMWQATRYAVPGVTANSLIGNYYGIEYSADGDQLDPWKIDWSKADCGYGITQATDGMRLPDKGQTTKTPLEQEAIALDYAANIAAGAQILSEKWNDTYDAGLTLNGGKPQWIENWFFALWAYNSGFHPKGKETHWGLGWTNNPANPLWKSNRLPFLTAADGVGDDYSHAAHPQDWPYEEKVIGWAGRPISALFAPGDFQAGYRPAWWNNNIARNTAKPPVDLFCNESNFCNPGKISENDSNDQGQGACTLDTGSDETNPHRLHCWWNKTAPAWKNCDTAADCGNGVHRFNTTYPEQPDGNAYPPRCSHGLPNGSLVIDDLQAGSIPAGDGSRFCGSISSHGTFKFSFPEWNGAFPSKIDTHQIGAGYQNHFYFAHTRKPESYPGNAGRMKVTGTWTLNQNIGGWARAYVHIPDHGAHTRQASYEVGGTDSSSSTTRVVQQRIGKNTWVPLGVFNFTGKPSISLTNFTKDGAGNEDVAWDAVAFQPLPKKPANFVVAMGDSFSSGEGASEGNANYYPETNYRDAQNKSARDACHRSDKAWSRQAKLPGAGKSIGEMADGRDASLDYHMVACSGARTYNITKKNEYGELPQLESGYLDKNTTLVTMSIGGNDSRFTPIIQACILAGDKNCADSPFRDHDADIDSTPGENRDGKYQNQPMKAAVPGLISDIVRTDITSTLQKIHEKAPNAKITLMGYPELISGDASCIKLDEFLPYGISPQSNVWLKSVAKTLATQMEGAAADAKAKGIDVKYANPISEFAGKGICGDPESIHGIVLKTVDSDEPKIDFPLLGEYGLSAQSFHPKIGGARLYANVLERSLNGWY</sequence>
<feature type="region of interest" description="Disordered" evidence="2">
    <location>
        <begin position="1179"/>
        <end position="1200"/>
    </location>
</feature>
<feature type="domain" description="Golvesin/Xly CBD-like" evidence="4">
    <location>
        <begin position="933"/>
        <end position="1029"/>
    </location>
</feature>
<evidence type="ECO:0000256" key="1">
    <source>
        <dbReference type="PIRSR" id="PIRSR637460-2"/>
    </source>
</evidence>
<dbReference type="Proteomes" id="UP000037982">
    <property type="component" value="Unassembled WGS sequence"/>
</dbReference>
<dbReference type="Pfam" id="PF25275">
    <property type="entry name" value="Golvesin_C"/>
    <property type="match status" value="1"/>
</dbReference>
<keyword evidence="3" id="KW-0732">Signal</keyword>
<organism evidence="5 6">
    <name type="scientific">Streptomyces chattanoogensis</name>
    <dbReference type="NCBI Taxonomy" id="66876"/>
    <lineage>
        <taxon>Bacteria</taxon>
        <taxon>Bacillati</taxon>
        <taxon>Actinomycetota</taxon>
        <taxon>Actinomycetes</taxon>
        <taxon>Kitasatosporales</taxon>
        <taxon>Streptomycetaceae</taxon>
        <taxon>Streptomyces</taxon>
    </lineage>
</organism>
<dbReference type="GO" id="GO:0004806">
    <property type="term" value="F:triacylglycerol lipase activity"/>
    <property type="evidence" value="ECO:0007669"/>
    <property type="project" value="TreeGrafter"/>
</dbReference>
<evidence type="ECO:0000256" key="3">
    <source>
        <dbReference type="SAM" id="SignalP"/>
    </source>
</evidence>
<dbReference type="PATRIC" id="fig|66876.3.peg.4059"/>
<accession>A0A0N0GZA5</accession>
<keyword evidence="6" id="KW-1185">Reference proteome</keyword>
<evidence type="ECO:0000259" key="4">
    <source>
        <dbReference type="Pfam" id="PF25275"/>
    </source>
</evidence>
<evidence type="ECO:0000313" key="6">
    <source>
        <dbReference type="Proteomes" id="UP000037982"/>
    </source>
</evidence>